<evidence type="ECO:0000313" key="1">
    <source>
        <dbReference type="EMBL" id="CAK9111076.1"/>
    </source>
</evidence>
<dbReference type="InterPro" id="IPR052918">
    <property type="entry name" value="Motility_Chemotaxis_Reg"/>
</dbReference>
<feature type="non-terminal residue" evidence="1">
    <location>
        <position position="257"/>
    </location>
</feature>
<comment type="caution">
    <text evidence="1">The sequence shown here is derived from an EMBL/GenBank/DDBJ whole genome shotgun (WGS) entry which is preliminary data.</text>
</comment>
<dbReference type="Proteomes" id="UP001642484">
    <property type="component" value="Unassembled WGS sequence"/>
</dbReference>
<evidence type="ECO:0008006" key="3">
    <source>
        <dbReference type="Google" id="ProtNLM"/>
    </source>
</evidence>
<reference evidence="1 2" key="1">
    <citation type="submission" date="2024-02" db="EMBL/GenBank/DDBJ databases">
        <authorList>
            <person name="Chen Y."/>
            <person name="Shah S."/>
            <person name="Dougan E. K."/>
            <person name="Thang M."/>
            <person name="Chan C."/>
        </authorList>
    </citation>
    <scope>NUCLEOTIDE SEQUENCE [LARGE SCALE GENOMIC DNA]</scope>
</reference>
<name>A0ABP0SFK8_9DINO</name>
<protein>
    <recommendedName>
        <fullName evidence="3">Bulb-type lectin domain-containing protein</fullName>
    </recommendedName>
</protein>
<accession>A0ABP0SFK8</accession>
<sequence>MKLNSSGVWQWTCQRGTRYEDRATALQVTSSGEIFVAGHSKGALDGNANLGDADLFVMKLDPSGAWQWTLQRGSTELDEVAALQLDRHGALILAGSTKGSLDGFANAGVDDLFVMKLNETKWIWTHQRGTRYEDRTTALQVTSDEIYVTGYTKGSLAGVNLGESDAFVMKLDSSGDLLWIVQRGSSMHDGVLSMVLNSGTLLVAGFSQGSLDGSVNAGLDDLLVMSYDVNGTWLWTQLEGSTESDVATALAVTSQNE</sequence>
<dbReference type="SUPFAM" id="SSF101898">
    <property type="entry name" value="NHL repeat"/>
    <property type="match status" value="1"/>
</dbReference>
<dbReference type="Gene3D" id="2.80.10.50">
    <property type="match status" value="1"/>
</dbReference>
<evidence type="ECO:0000313" key="2">
    <source>
        <dbReference type="Proteomes" id="UP001642484"/>
    </source>
</evidence>
<dbReference type="PANTHER" id="PTHR35580">
    <property type="entry name" value="CELL SURFACE GLYCOPROTEIN (S-LAYER PROTEIN)-LIKE PROTEIN"/>
    <property type="match status" value="1"/>
</dbReference>
<dbReference type="PANTHER" id="PTHR35580:SF1">
    <property type="entry name" value="PHYTASE-LIKE DOMAIN-CONTAINING PROTEIN"/>
    <property type="match status" value="1"/>
</dbReference>
<gene>
    <name evidence="1" type="ORF">CCMP2556_LOCUS51593</name>
</gene>
<proteinExistence type="predicted"/>
<keyword evidence="2" id="KW-1185">Reference proteome</keyword>
<organism evidence="1 2">
    <name type="scientific">Durusdinium trenchii</name>
    <dbReference type="NCBI Taxonomy" id="1381693"/>
    <lineage>
        <taxon>Eukaryota</taxon>
        <taxon>Sar</taxon>
        <taxon>Alveolata</taxon>
        <taxon>Dinophyceae</taxon>
        <taxon>Suessiales</taxon>
        <taxon>Symbiodiniaceae</taxon>
        <taxon>Durusdinium</taxon>
    </lineage>
</organism>
<dbReference type="EMBL" id="CAXAMN010027498">
    <property type="protein sequence ID" value="CAK9111076.1"/>
    <property type="molecule type" value="Genomic_DNA"/>
</dbReference>